<dbReference type="EMBL" id="UFVQ01000003">
    <property type="protein sequence ID" value="STC95912.1"/>
    <property type="molecule type" value="Genomic_DNA"/>
</dbReference>
<proteinExistence type="predicted"/>
<reference evidence="1 2" key="1">
    <citation type="submission" date="2018-06" db="EMBL/GenBank/DDBJ databases">
        <authorList>
            <consortium name="Pathogen Informatics"/>
            <person name="Doyle S."/>
        </authorList>
    </citation>
    <scope>NUCLEOTIDE SEQUENCE [LARGE SCALE GENOMIC DNA]</scope>
    <source>
        <strain evidence="1 2">NCTC13533</strain>
    </source>
</reference>
<accession>A0A1M7EWT2</accession>
<gene>
    <name evidence="1" type="ORF">NCTC13533_02029</name>
</gene>
<name>A0A1M7EWT2_CHRCU</name>
<protein>
    <submittedName>
        <fullName evidence="1">Uncharacterized protein</fullName>
    </submittedName>
</protein>
<evidence type="ECO:0000313" key="1">
    <source>
        <dbReference type="EMBL" id="STC95912.1"/>
    </source>
</evidence>
<dbReference type="Proteomes" id="UP000255224">
    <property type="component" value="Unassembled WGS sequence"/>
</dbReference>
<sequence>MIKVLQPVACLYYMNPPAAPAGDFKELKFKLEGL</sequence>
<evidence type="ECO:0000313" key="2">
    <source>
        <dbReference type="Proteomes" id="UP000255224"/>
    </source>
</evidence>
<accession>A0A376DWN8</accession>
<organism evidence="1 2">
    <name type="scientific">Chryseobacterium carnipullorum</name>
    <dbReference type="NCBI Taxonomy" id="1124835"/>
    <lineage>
        <taxon>Bacteria</taxon>
        <taxon>Pseudomonadati</taxon>
        <taxon>Bacteroidota</taxon>
        <taxon>Flavobacteriia</taxon>
        <taxon>Flavobacteriales</taxon>
        <taxon>Weeksellaceae</taxon>
        <taxon>Chryseobacterium group</taxon>
        <taxon>Chryseobacterium</taxon>
    </lineage>
</organism>
<dbReference type="AlphaFoldDB" id="A0A1M7EWT2"/>